<protein>
    <submittedName>
        <fullName evidence="1">Uncharacterized protein</fullName>
    </submittedName>
</protein>
<gene>
    <name evidence="1" type="ORF">PECAL_5P16950</name>
</gene>
<sequence>MARTNQASGGALSGDLSGIRLDGAAAEPEVLTQIIISNALFPSRRALMPLLDGRSLARLNACARAFGKRDETGRSFCENVARERVLPLMRAHLGGVRSIGGNAERLNQNFLTRCYEYLAQEGELLFPPEGRTTPRWPPRWPQRRGFATALHACDAFEAGPAAAWAAASAVLQLAVEAMRTCPPENRPRGDEVRADALRARRDAILARRGLCGVIIYTRTNTPADGAALSALVESQGGSSWAWDRTWDSQAPSRRYRGRATFPSLRRAFEARLLSCELVQQVELALPGSVGESVQRQLEGLDGAF</sequence>
<accession>A0A8J2SY39</accession>
<evidence type="ECO:0000313" key="2">
    <source>
        <dbReference type="Proteomes" id="UP000789595"/>
    </source>
</evidence>
<dbReference type="AlphaFoldDB" id="A0A8J2SY39"/>
<keyword evidence="2" id="KW-1185">Reference proteome</keyword>
<reference evidence="1" key="1">
    <citation type="submission" date="2021-11" db="EMBL/GenBank/DDBJ databases">
        <authorList>
            <consortium name="Genoscope - CEA"/>
            <person name="William W."/>
        </authorList>
    </citation>
    <scope>NUCLEOTIDE SEQUENCE</scope>
</reference>
<comment type="caution">
    <text evidence="1">The sequence shown here is derived from an EMBL/GenBank/DDBJ whole genome shotgun (WGS) entry which is preliminary data.</text>
</comment>
<dbReference type="Proteomes" id="UP000789595">
    <property type="component" value="Unassembled WGS sequence"/>
</dbReference>
<dbReference type="EMBL" id="CAKKNE010000005">
    <property type="protein sequence ID" value="CAH0377114.1"/>
    <property type="molecule type" value="Genomic_DNA"/>
</dbReference>
<name>A0A8J2SY39_9STRA</name>
<evidence type="ECO:0000313" key="1">
    <source>
        <dbReference type="EMBL" id="CAH0377114.1"/>
    </source>
</evidence>
<organism evidence="1 2">
    <name type="scientific">Pelagomonas calceolata</name>
    <dbReference type="NCBI Taxonomy" id="35677"/>
    <lineage>
        <taxon>Eukaryota</taxon>
        <taxon>Sar</taxon>
        <taxon>Stramenopiles</taxon>
        <taxon>Ochrophyta</taxon>
        <taxon>Pelagophyceae</taxon>
        <taxon>Pelagomonadales</taxon>
        <taxon>Pelagomonadaceae</taxon>
        <taxon>Pelagomonas</taxon>
    </lineage>
</organism>
<proteinExistence type="predicted"/>